<feature type="domain" description="ABC transporter" evidence="10">
    <location>
        <begin position="162"/>
        <end position="445"/>
    </location>
</feature>
<comment type="subcellular location">
    <subcellularLocation>
        <location evidence="1">Membrane</location>
        <topology evidence="1">Multi-pass membrane protein</topology>
    </subcellularLocation>
</comment>
<evidence type="ECO:0000256" key="9">
    <source>
        <dbReference type="SAM" id="Phobius"/>
    </source>
</evidence>
<feature type="domain" description="ABC transporter" evidence="10">
    <location>
        <begin position="828"/>
        <end position="1100"/>
    </location>
</feature>
<keyword evidence="2" id="KW-0813">Transport</keyword>
<evidence type="ECO:0000256" key="4">
    <source>
        <dbReference type="ARBA" id="ARBA00022741"/>
    </source>
</evidence>
<feature type="compositionally biased region" description="Basic and acidic residues" evidence="8">
    <location>
        <begin position="1"/>
        <end position="10"/>
    </location>
</feature>
<dbReference type="InterPro" id="IPR003439">
    <property type="entry name" value="ABC_transporter-like_ATP-bd"/>
</dbReference>
<dbReference type="Pfam" id="PF19055">
    <property type="entry name" value="ABC2_membrane_7"/>
    <property type="match status" value="1"/>
</dbReference>
<proteinExistence type="predicted"/>
<evidence type="ECO:0000259" key="10">
    <source>
        <dbReference type="PROSITE" id="PS50893"/>
    </source>
</evidence>
<dbReference type="Proteomes" id="UP001530400">
    <property type="component" value="Unassembled WGS sequence"/>
</dbReference>
<feature type="transmembrane region" description="Helical" evidence="9">
    <location>
        <begin position="617"/>
        <end position="647"/>
    </location>
</feature>
<dbReference type="SMART" id="SM00382">
    <property type="entry name" value="AAA"/>
    <property type="match status" value="2"/>
</dbReference>
<feature type="region of interest" description="Disordered" evidence="8">
    <location>
        <begin position="1"/>
        <end position="49"/>
    </location>
</feature>
<feature type="transmembrane region" description="Helical" evidence="9">
    <location>
        <begin position="764"/>
        <end position="790"/>
    </location>
</feature>
<protein>
    <recommendedName>
        <fullName evidence="10">ABC transporter domain-containing protein</fullName>
    </recommendedName>
</protein>
<keyword evidence="3 9" id="KW-0812">Transmembrane</keyword>
<dbReference type="SUPFAM" id="SSF52540">
    <property type="entry name" value="P-loop containing nucleoside triphosphate hydrolases"/>
    <property type="match status" value="2"/>
</dbReference>
<dbReference type="GO" id="GO:0016020">
    <property type="term" value="C:membrane"/>
    <property type="evidence" value="ECO:0007669"/>
    <property type="project" value="UniProtKB-SubCell"/>
</dbReference>
<accession>A0ABD3MWV1</accession>
<evidence type="ECO:0000256" key="2">
    <source>
        <dbReference type="ARBA" id="ARBA00022448"/>
    </source>
</evidence>
<name>A0ABD3MWV1_9STRA</name>
<evidence type="ECO:0000256" key="6">
    <source>
        <dbReference type="ARBA" id="ARBA00022989"/>
    </source>
</evidence>
<gene>
    <name evidence="11" type="ORF">ACHAWO_003929</name>
</gene>
<dbReference type="PANTHER" id="PTHR19241">
    <property type="entry name" value="ATP-BINDING CASSETTE TRANSPORTER"/>
    <property type="match status" value="1"/>
</dbReference>
<dbReference type="GO" id="GO:0005524">
    <property type="term" value="F:ATP binding"/>
    <property type="evidence" value="ECO:0007669"/>
    <property type="project" value="UniProtKB-KW"/>
</dbReference>
<dbReference type="EMBL" id="JALLPJ020001370">
    <property type="protein sequence ID" value="KAL3767291.1"/>
    <property type="molecule type" value="Genomic_DNA"/>
</dbReference>
<evidence type="ECO:0000256" key="3">
    <source>
        <dbReference type="ARBA" id="ARBA00022692"/>
    </source>
</evidence>
<feature type="region of interest" description="Disordered" evidence="8">
    <location>
        <begin position="290"/>
        <end position="313"/>
    </location>
</feature>
<feature type="transmembrane region" description="Helical" evidence="9">
    <location>
        <begin position="1342"/>
        <end position="1358"/>
    </location>
</feature>
<reference evidence="11 12" key="1">
    <citation type="submission" date="2024-10" db="EMBL/GenBank/DDBJ databases">
        <title>Updated reference genomes for cyclostephanoid diatoms.</title>
        <authorList>
            <person name="Roberts W.R."/>
            <person name="Alverson A.J."/>
        </authorList>
    </citation>
    <scope>NUCLEOTIDE SEQUENCE [LARGE SCALE GENOMIC DNA]</scope>
    <source>
        <strain evidence="11 12">AJA010-31</strain>
    </source>
</reference>
<dbReference type="Gene3D" id="3.40.50.300">
    <property type="entry name" value="P-loop containing nucleotide triphosphate hydrolases"/>
    <property type="match status" value="2"/>
</dbReference>
<evidence type="ECO:0000256" key="5">
    <source>
        <dbReference type="ARBA" id="ARBA00022840"/>
    </source>
</evidence>
<evidence type="ECO:0000256" key="1">
    <source>
        <dbReference type="ARBA" id="ARBA00004141"/>
    </source>
</evidence>
<dbReference type="InterPro" id="IPR043926">
    <property type="entry name" value="ABCG_dom"/>
</dbReference>
<feature type="transmembrane region" description="Helical" evidence="9">
    <location>
        <begin position="690"/>
        <end position="714"/>
    </location>
</feature>
<evidence type="ECO:0000313" key="11">
    <source>
        <dbReference type="EMBL" id="KAL3767291.1"/>
    </source>
</evidence>
<feature type="transmembrane region" description="Helical" evidence="9">
    <location>
        <begin position="548"/>
        <end position="569"/>
    </location>
</feature>
<dbReference type="PROSITE" id="PS50893">
    <property type="entry name" value="ABC_TRANSPORTER_2"/>
    <property type="match status" value="2"/>
</dbReference>
<feature type="transmembrane region" description="Helical" evidence="9">
    <location>
        <begin position="575"/>
        <end position="596"/>
    </location>
</feature>
<keyword evidence="4" id="KW-0547">Nucleotide-binding</keyword>
<keyword evidence="7 9" id="KW-0472">Membrane</keyword>
<dbReference type="Pfam" id="PF00005">
    <property type="entry name" value="ABC_tran"/>
    <property type="match status" value="2"/>
</dbReference>
<dbReference type="PROSITE" id="PS00211">
    <property type="entry name" value="ABC_TRANSPORTER_1"/>
    <property type="match status" value="1"/>
</dbReference>
<dbReference type="InterPro" id="IPR017871">
    <property type="entry name" value="ABC_transporter-like_CS"/>
</dbReference>
<feature type="transmembrane region" description="Helical" evidence="9">
    <location>
        <begin position="1311"/>
        <end position="1330"/>
    </location>
</feature>
<dbReference type="InterPro" id="IPR027417">
    <property type="entry name" value="P-loop_NTPase"/>
</dbReference>
<dbReference type="InterPro" id="IPR013525">
    <property type="entry name" value="ABC2_TM"/>
</dbReference>
<dbReference type="Pfam" id="PF01061">
    <property type="entry name" value="ABC2_membrane"/>
    <property type="match status" value="1"/>
</dbReference>
<feature type="transmembrane region" description="Helical" evidence="9">
    <location>
        <begin position="866"/>
        <end position="886"/>
    </location>
</feature>
<dbReference type="InterPro" id="IPR003593">
    <property type="entry name" value="AAA+_ATPase"/>
</dbReference>
<keyword evidence="12" id="KW-1185">Reference proteome</keyword>
<feature type="compositionally biased region" description="Low complexity" evidence="8">
    <location>
        <begin position="20"/>
        <end position="41"/>
    </location>
</feature>
<keyword evidence="6 9" id="KW-1133">Transmembrane helix</keyword>
<evidence type="ECO:0000256" key="7">
    <source>
        <dbReference type="ARBA" id="ARBA00023136"/>
    </source>
</evidence>
<keyword evidence="5" id="KW-0067">ATP-binding</keyword>
<feature type="transmembrane region" description="Helical" evidence="9">
    <location>
        <begin position="653"/>
        <end position="678"/>
    </location>
</feature>
<evidence type="ECO:0000313" key="12">
    <source>
        <dbReference type="Proteomes" id="UP001530400"/>
    </source>
</evidence>
<sequence>MSLQHQEEHSNSSTNDDNVRPSISSSMRLSTSSSVRMLSPTRPQWPRRLSQVPRKGHMNALIAARRESIKCIFPKDHATDDDVEAKEDAEAKLQKLSVEQSSEFVRQIHAMVTASTNNSDDYLNSRRTPMEIRLINVNYQVPLEQESHHPKISTIYNSSPLYKIQKMIQSIGSSSEKKKQQVEWTHVLSNVNLVLQPKKMYLVLGPPLSGKTTLLKAIAGMLSPKNSGDGRLSGSIRYNNLNVLDDNEDDNGKQNTTNKELLQNLVAFVRQSDDHAARLTVDETFRFATNCKDPNHEPPPSIGAAGASAEADRKKKGRVESTLEALGLAYVKDTFVGDENVRGVSGGQRRRVTLGEMLVFDTSLLCGDEISTGLDAASTVDILSILSYITRLFHRVTVVSLLQPSPEAVALFDEIILLGEGGTVLFNGPTEDARDYFVKLGYLQPDGMDDADYLLAVASSDRHLLYRPNESSDEMEEINTTQKLGERFSESPHSQQIKSIQDMKWGVDWSNSDMKSVGAFAKKYQNSFARSVWLNFKRAFTLWTRDKIFIRASVIKNIAMGLTVGAVFFDTDLNSSYFGVLFQGNLFIMLGAMASAPEKINDRVIFYKHDDSNFYPAAAYVIGQSLALIPQMVIDVLLFGTLVYFMVGFAAGGFLLYLVLFISFNYCMGSFFGLLAAVGPNKAVVGAGGALLLLLNTLFCGFIVAPTVIPPYYIWIYWMMPLSWVYRALLLNEYTSENFADGSGEEILETYGFMHQGEPFTREWIGYCFAYIVPFTFVCMFLSAVCLHCYRVEPKKSKPNIPESIEMDKEDKTAASLAESSKFVPVTLTFSNLSYSVKSSVGGEEIKLLNSVSGIFAPGRMCACKLLIVLLVFVTSLFFLLVYAQVMGESGAGKTTLMDVIALRKHSGIITGDVLLNGFPQMPISFRRCSGYVEQFDVQSAELTVRETITFSAVLRLDRSDPVFKHPDGIKNHVSLVIDMLELSNEADLLVGSSEEGGLTFEQKKRLSIAAELAASPSVVFLDEPTSGLDARAALFVMNALRRIANTGRTIVATIHQPSSTVFDMFDDLLLLKKGGEVVYHGALGECSAHLISYFENLGASLMNKGENPATWMLNVLSEPIKIKAENGQETPLSFAYAWAQSDEYNKLQTRLAEIAEDKKEEIVVESEFAAPKSQRDNLMANRLVTIYWRSPTYNLSRMMLSLFIGKSKCPYSLFAPTYNLSSHLTNWVVLALLLSSMFLPIRRNKVFSEAEMNSFLSTIFIAFIIVGVLSITSALPVMLSIRDMFYRHKAAGMLGYSSVGRALATAEKRFIIIASLLFCVVFLPVSGILEGGEVRKLAGQAFAFWGFFTFNMAIYSYCGELRLLSPYE</sequence>
<organism evidence="11 12">
    <name type="scientific">Cyclotella atomus</name>
    <dbReference type="NCBI Taxonomy" id="382360"/>
    <lineage>
        <taxon>Eukaryota</taxon>
        <taxon>Sar</taxon>
        <taxon>Stramenopiles</taxon>
        <taxon>Ochrophyta</taxon>
        <taxon>Bacillariophyta</taxon>
        <taxon>Coscinodiscophyceae</taxon>
        <taxon>Thalassiosirophycidae</taxon>
        <taxon>Stephanodiscales</taxon>
        <taxon>Stephanodiscaceae</taxon>
        <taxon>Cyclotella</taxon>
    </lineage>
</organism>
<comment type="caution">
    <text evidence="11">The sequence shown here is derived from an EMBL/GenBank/DDBJ whole genome shotgun (WGS) entry which is preliminary data.</text>
</comment>
<evidence type="ECO:0000256" key="8">
    <source>
        <dbReference type="SAM" id="MobiDB-lite"/>
    </source>
</evidence>
<feature type="transmembrane region" description="Helical" evidence="9">
    <location>
        <begin position="1254"/>
        <end position="1280"/>
    </location>
</feature>